<feature type="region of interest" description="Disordered" evidence="1">
    <location>
        <begin position="138"/>
        <end position="201"/>
    </location>
</feature>
<dbReference type="EMBL" id="AP023354">
    <property type="protein sequence ID" value="BCJ29693.1"/>
    <property type="molecule type" value="Genomic_DNA"/>
</dbReference>
<keyword evidence="2" id="KW-0812">Transmembrane</keyword>
<dbReference type="AlphaFoldDB" id="A0A810L2R5"/>
<evidence type="ECO:0000256" key="3">
    <source>
        <dbReference type="SAM" id="SignalP"/>
    </source>
</evidence>
<evidence type="ECO:0000256" key="1">
    <source>
        <dbReference type="SAM" id="MobiDB-lite"/>
    </source>
</evidence>
<organism evidence="4 5">
    <name type="scientific">Actinocatenispora sera</name>
    <dbReference type="NCBI Taxonomy" id="390989"/>
    <lineage>
        <taxon>Bacteria</taxon>
        <taxon>Bacillati</taxon>
        <taxon>Actinomycetota</taxon>
        <taxon>Actinomycetes</taxon>
        <taxon>Micromonosporales</taxon>
        <taxon>Micromonosporaceae</taxon>
        <taxon>Actinocatenispora</taxon>
    </lineage>
</organism>
<feature type="chain" id="PRO_5038450344" description="LPXTG-motif cell wall-anchored protein" evidence="3">
    <location>
        <begin position="22"/>
        <end position="237"/>
    </location>
</feature>
<proteinExistence type="predicted"/>
<evidence type="ECO:0000313" key="4">
    <source>
        <dbReference type="EMBL" id="BCJ29693.1"/>
    </source>
</evidence>
<evidence type="ECO:0000256" key="2">
    <source>
        <dbReference type="SAM" id="Phobius"/>
    </source>
</evidence>
<evidence type="ECO:0008006" key="6">
    <source>
        <dbReference type="Google" id="ProtNLM"/>
    </source>
</evidence>
<feature type="signal peptide" evidence="3">
    <location>
        <begin position="1"/>
        <end position="21"/>
    </location>
</feature>
<feature type="compositionally biased region" description="Low complexity" evidence="1">
    <location>
        <begin position="150"/>
        <end position="201"/>
    </location>
</feature>
<keyword evidence="2" id="KW-0472">Membrane</keyword>
<keyword evidence="3" id="KW-0732">Signal</keyword>
<dbReference type="KEGG" id="aser:Asera_38010"/>
<keyword evidence="2" id="KW-1133">Transmembrane helix</keyword>
<accession>A0A810L2R5</accession>
<gene>
    <name evidence="4" type="ORF">Asera_38010</name>
</gene>
<protein>
    <recommendedName>
        <fullName evidence="6">LPXTG-motif cell wall-anchored protein</fullName>
    </recommendedName>
</protein>
<dbReference type="RefSeq" id="WP_211255677.1">
    <property type="nucleotide sequence ID" value="NZ_AP023354.1"/>
</dbReference>
<sequence length="237" mass="23790">MTRKIRWVPRAVLAVSAAALAAGAPAAAFATAPGDNGTVKIHAAGTPVDDHRNQPHVCVFYLDAFGFDTAQSVSWHIDQQPPTGRAENVETGTITLADGTGHTDDLRLPDGHYKLYWNFAGEHGKAKHKVFWVDCASASPSPSTPGGGTSPSTGSSPSTAPSSTGPAPSGTPSSGGPSASPSEGGAGAGTPSASPSEAGSSLPVTGAPLGILAGVAAALIAAGIVLRTRVTRLFRRH</sequence>
<evidence type="ECO:0000313" key="5">
    <source>
        <dbReference type="Proteomes" id="UP000680750"/>
    </source>
</evidence>
<name>A0A810L2R5_9ACTN</name>
<dbReference type="Proteomes" id="UP000680750">
    <property type="component" value="Chromosome"/>
</dbReference>
<keyword evidence="5" id="KW-1185">Reference proteome</keyword>
<reference evidence="4" key="1">
    <citation type="submission" date="2020-08" db="EMBL/GenBank/DDBJ databases">
        <title>Whole genome shotgun sequence of Actinocatenispora sera NBRC 101916.</title>
        <authorList>
            <person name="Komaki H."/>
            <person name="Tamura T."/>
        </authorList>
    </citation>
    <scope>NUCLEOTIDE SEQUENCE</scope>
    <source>
        <strain evidence="4">NBRC 101916</strain>
    </source>
</reference>
<feature type="transmembrane region" description="Helical" evidence="2">
    <location>
        <begin position="206"/>
        <end position="226"/>
    </location>
</feature>